<keyword evidence="5" id="KW-0998">Cell outer membrane</keyword>
<evidence type="ECO:0000256" key="4">
    <source>
        <dbReference type="ARBA" id="ARBA00023136"/>
    </source>
</evidence>
<gene>
    <name evidence="8" type="ORF">CIK91_06755</name>
</gene>
<feature type="domain" description="SusD-like N-terminal" evidence="7">
    <location>
        <begin position="31"/>
        <end position="233"/>
    </location>
</feature>
<accession>A0ABX4EI87</accession>
<evidence type="ECO:0000256" key="5">
    <source>
        <dbReference type="ARBA" id="ARBA00023237"/>
    </source>
</evidence>
<evidence type="ECO:0000313" key="9">
    <source>
        <dbReference type="Proteomes" id="UP000216189"/>
    </source>
</evidence>
<comment type="caution">
    <text evidence="8">The sequence shown here is derived from an EMBL/GenBank/DDBJ whole genome shotgun (WGS) entry which is preliminary data.</text>
</comment>
<dbReference type="CDD" id="cd08977">
    <property type="entry name" value="SusD"/>
    <property type="match status" value="1"/>
</dbReference>
<keyword evidence="4" id="KW-0472">Membrane</keyword>
<dbReference type="SUPFAM" id="SSF48452">
    <property type="entry name" value="TPR-like"/>
    <property type="match status" value="1"/>
</dbReference>
<keyword evidence="9" id="KW-1185">Reference proteome</keyword>
<dbReference type="Proteomes" id="UP000216189">
    <property type="component" value="Unassembled WGS sequence"/>
</dbReference>
<evidence type="ECO:0000256" key="2">
    <source>
        <dbReference type="ARBA" id="ARBA00006275"/>
    </source>
</evidence>
<evidence type="ECO:0000259" key="6">
    <source>
        <dbReference type="Pfam" id="PF07980"/>
    </source>
</evidence>
<evidence type="ECO:0000256" key="3">
    <source>
        <dbReference type="ARBA" id="ARBA00022729"/>
    </source>
</evidence>
<dbReference type="InterPro" id="IPR033985">
    <property type="entry name" value="SusD-like_N"/>
</dbReference>
<evidence type="ECO:0000259" key="7">
    <source>
        <dbReference type="Pfam" id="PF14322"/>
    </source>
</evidence>
<comment type="similarity">
    <text evidence="2">Belongs to the SusD family.</text>
</comment>
<comment type="subcellular location">
    <subcellularLocation>
        <location evidence="1">Cell outer membrane</location>
    </subcellularLocation>
</comment>
<dbReference type="Gene3D" id="1.25.40.390">
    <property type="match status" value="1"/>
</dbReference>
<dbReference type="Pfam" id="PF14322">
    <property type="entry name" value="SusD-like_3"/>
    <property type="match status" value="1"/>
</dbReference>
<reference evidence="8 9" key="1">
    <citation type="submission" date="2017-08" db="EMBL/GenBank/DDBJ databases">
        <title>Comparative genomics of non-oral Prevotella species.</title>
        <authorList>
            <person name="Accetto T."/>
            <person name="Nograsek B."/>
            <person name="Avgustin G."/>
        </authorList>
    </citation>
    <scope>NUCLEOTIDE SEQUENCE [LARGE SCALE GENOMIC DNA]</scope>
    <source>
        <strain evidence="8 9">TC1-1</strain>
    </source>
</reference>
<name>A0ABX4EI87_SEGBR</name>
<evidence type="ECO:0000256" key="1">
    <source>
        <dbReference type="ARBA" id="ARBA00004442"/>
    </source>
</evidence>
<proteinExistence type="inferred from homology"/>
<keyword evidence="3" id="KW-0732">Signal</keyword>
<protein>
    <recommendedName>
        <fullName evidence="10">RagB/SusD family nutrient uptake outer membrane protein</fullName>
    </recommendedName>
</protein>
<evidence type="ECO:0000313" key="8">
    <source>
        <dbReference type="EMBL" id="OYP55213.1"/>
    </source>
</evidence>
<evidence type="ECO:0008006" key="10">
    <source>
        <dbReference type="Google" id="ProtNLM"/>
    </source>
</evidence>
<sequence>MKNIILIKRYAHIWLGGVLALMQLSSCSDILDKEPILETSATELFSSSKKISEYLEGVYQRLGSTLPSYFSTTDMRGDEFDDILQNGNLSAYDMNLSVDGTSGQWNGLYRAIGEANDFLNHLESARDVVGDAYEQYRSEALFVRALSYYYLTVLYARTYHLQPEALAVPLRLGTPETSQDDLAPSTIEAVHQQILADVSDAHIAALPTGKNSISGVTHATQAAAHVLRQRIYLERWEWQKAIDEGEAIQGYALGGLTDVFVPPYYTEESILSFPYGANNPNSLAASFYLANSTALEDTYSGIFALPLYAQEGDVRFSQLTYKPNTHRTITKYRDVSSGSDWIPVFRYSEVLLNLAEAYDQLGQEDKAKTLLLQVRRRAISAEDDQLNESSLSGRYLREAIYLERRIEFVGEGIRSIDIHRRGETFWKRKGGNEIIVGPADSGYIFPIPLSETSQNKLIKSDH</sequence>
<feature type="domain" description="RagB/SusD" evidence="6">
    <location>
        <begin position="331"/>
        <end position="458"/>
    </location>
</feature>
<dbReference type="Pfam" id="PF07980">
    <property type="entry name" value="SusD_RagB"/>
    <property type="match status" value="1"/>
</dbReference>
<dbReference type="EMBL" id="NPJF01000030">
    <property type="protein sequence ID" value="OYP55213.1"/>
    <property type="molecule type" value="Genomic_DNA"/>
</dbReference>
<dbReference type="RefSeq" id="WP_094448425.1">
    <property type="nucleotide sequence ID" value="NZ_CP091802.1"/>
</dbReference>
<dbReference type="InterPro" id="IPR011990">
    <property type="entry name" value="TPR-like_helical_dom_sf"/>
</dbReference>
<dbReference type="InterPro" id="IPR012944">
    <property type="entry name" value="SusD_RagB_dom"/>
</dbReference>
<organism evidence="8 9">
    <name type="scientific">Segatella bryantii</name>
    <name type="common">Prevotella bryantii</name>
    <dbReference type="NCBI Taxonomy" id="77095"/>
    <lineage>
        <taxon>Bacteria</taxon>
        <taxon>Pseudomonadati</taxon>
        <taxon>Bacteroidota</taxon>
        <taxon>Bacteroidia</taxon>
        <taxon>Bacteroidales</taxon>
        <taxon>Prevotellaceae</taxon>
        <taxon>Segatella</taxon>
    </lineage>
</organism>